<keyword evidence="2" id="KW-1185">Reference proteome</keyword>
<dbReference type="NCBIfam" id="TIGR01560">
    <property type="entry name" value="put_DNA_pack"/>
    <property type="match status" value="1"/>
</dbReference>
<dbReference type="CDD" id="cd08054">
    <property type="entry name" value="gp6"/>
    <property type="match status" value="1"/>
</dbReference>
<dbReference type="Pfam" id="PF05135">
    <property type="entry name" value="Phage_connect_1"/>
    <property type="match status" value="1"/>
</dbReference>
<accession>Q5P0B8</accession>
<dbReference type="Gene3D" id="1.10.3230.30">
    <property type="entry name" value="Phage gp6-like head-tail connector protein"/>
    <property type="match status" value="1"/>
</dbReference>
<dbReference type="InterPro" id="IPR006450">
    <property type="entry name" value="Phage_HK97_gp6-like"/>
</dbReference>
<dbReference type="EMBL" id="CR555306">
    <property type="protein sequence ID" value="CAI09246.1"/>
    <property type="molecule type" value="Genomic_DNA"/>
</dbReference>
<name>Q5P0B8_AROAE</name>
<gene>
    <name evidence="1" type="ORF">ebD94</name>
</gene>
<proteinExistence type="predicted"/>
<organism evidence="1 2">
    <name type="scientific">Aromatoleum aromaticum (strain DSM 19018 / LMG 30748 / EbN1)</name>
    <name type="common">Azoarcus sp. (strain EbN1)</name>
    <dbReference type="NCBI Taxonomy" id="76114"/>
    <lineage>
        <taxon>Bacteria</taxon>
        <taxon>Pseudomonadati</taxon>
        <taxon>Pseudomonadota</taxon>
        <taxon>Betaproteobacteria</taxon>
        <taxon>Rhodocyclales</taxon>
        <taxon>Rhodocyclaceae</taxon>
        <taxon>Aromatoleum</taxon>
    </lineage>
</organism>
<dbReference type="AlphaFoldDB" id="Q5P0B8"/>
<evidence type="ECO:0008006" key="3">
    <source>
        <dbReference type="Google" id="ProtNLM"/>
    </source>
</evidence>
<dbReference type="RefSeq" id="WP_011238923.1">
    <property type="nucleotide sequence ID" value="NC_006513.1"/>
</dbReference>
<dbReference type="OrthoDB" id="8452228at2"/>
<evidence type="ECO:0000313" key="1">
    <source>
        <dbReference type="EMBL" id="CAI09246.1"/>
    </source>
</evidence>
<dbReference type="HOGENOM" id="CLU_2406953_0_0_4"/>
<protein>
    <recommendedName>
        <fullName evidence="3">Phage gp6-like head-tail connector protein</fullName>
    </recommendedName>
</protein>
<dbReference type="KEGG" id="eba:ebD94"/>
<evidence type="ECO:0000313" key="2">
    <source>
        <dbReference type="Proteomes" id="UP000006552"/>
    </source>
</evidence>
<dbReference type="InterPro" id="IPR021146">
    <property type="entry name" value="Phage_gp6-like_head-tail"/>
</dbReference>
<reference evidence="1 2" key="1">
    <citation type="journal article" date="2005" name="Arch. Microbiol.">
        <title>The genome sequence of an anaerobic aromatic-degrading denitrifying bacterium, strain EbN1.</title>
        <authorList>
            <person name="Rabus R."/>
            <person name="Kube M."/>
            <person name="Heider J."/>
            <person name="Beck A."/>
            <person name="Heitmann K."/>
            <person name="Widdel F."/>
            <person name="Reinhardt R."/>
        </authorList>
    </citation>
    <scope>NUCLEOTIDE SEQUENCE [LARGE SCALE GENOMIC DNA]</scope>
    <source>
        <strain evidence="1 2">EbN1</strain>
    </source>
</reference>
<dbReference type="STRING" id="76114.ebD94"/>
<dbReference type="Proteomes" id="UP000006552">
    <property type="component" value="Chromosome"/>
</dbReference>
<sequence>MTISLADAKYHLRIDGSEQDAEVNTKLNHAEMIVRTYRGFVDAYPSTEDPIRDAATLLVLGELWANRESSTGNPLSPSVRNILDTIRGPSWA</sequence>